<keyword evidence="3" id="KW-1185">Reference proteome</keyword>
<dbReference type="AlphaFoldDB" id="A0A6I4TY09"/>
<name>A0A6I4TY09_9SPHN</name>
<dbReference type="EMBL" id="WTYJ01000003">
    <property type="protein sequence ID" value="MXP00151.1"/>
    <property type="molecule type" value="Genomic_DNA"/>
</dbReference>
<organism evidence="2 3">
    <name type="scientific">Croceibacterium xixiisoli</name>
    <dbReference type="NCBI Taxonomy" id="1476466"/>
    <lineage>
        <taxon>Bacteria</taxon>
        <taxon>Pseudomonadati</taxon>
        <taxon>Pseudomonadota</taxon>
        <taxon>Alphaproteobacteria</taxon>
        <taxon>Sphingomonadales</taxon>
        <taxon>Erythrobacteraceae</taxon>
        <taxon>Croceibacterium</taxon>
    </lineage>
</organism>
<sequence length="117" mass="13401">MTRQLIKRDPRSQVELTGRFRTGSGRMHVVRVSDLSVSGCRLHQNFSLLDVGKTIMMRLADIGPIESTVRWRNGMDIGVSFQHPLHPAVLDHLLARYRLFERAAPEDIPKPHTDELF</sequence>
<dbReference type="InterPro" id="IPR009875">
    <property type="entry name" value="PilZ_domain"/>
</dbReference>
<protein>
    <recommendedName>
        <fullName evidence="1">PilZ domain-containing protein</fullName>
    </recommendedName>
</protein>
<dbReference type="Proteomes" id="UP000469430">
    <property type="component" value="Unassembled WGS sequence"/>
</dbReference>
<dbReference type="Pfam" id="PF07238">
    <property type="entry name" value="PilZ"/>
    <property type="match status" value="1"/>
</dbReference>
<accession>A0A6I4TY09</accession>
<proteinExistence type="predicted"/>
<comment type="caution">
    <text evidence="2">The sequence shown here is derived from an EMBL/GenBank/DDBJ whole genome shotgun (WGS) entry which is preliminary data.</text>
</comment>
<evidence type="ECO:0000259" key="1">
    <source>
        <dbReference type="Pfam" id="PF07238"/>
    </source>
</evidence>
<feature type="domain" description="PilZ" evidence="1">
    <location>
        <begin position="8"/>
        <end position="93"/>
    </location>
</feature>
<gene>
    <name evidence="2" type="ORF">GRI97_14250</name>
</gene>
<reference evidence="2 3" key="1">
    <citation type="submission" date="2019-12" db="EMBL/GenBank/DDBJ databases">
        <title>Genomic-based taxomic classification of the family Erythrobacteraceae.</title>
        <authorList>
            <person name="Xu L."/>
        </authorList>
    </citation>
    <scope>NUCLEOTIDE SEQUENCE [LARGE SCALE GENOMIC DNA]</scope>
    <source>
        <strain evidence="2 3">S36</strain>
    </source>
</reference>
<evidence type="ECO:0000313" key="3">
    <source>
        <dbReference type="Proteomes" id="UP000469430"/>
    </source>
</evidence>
<dbReference type="SUPFAM" id="SSF141371">
    <property type="entry name" value="PilZ domain-like"/>
    <property type="match status" value="1"/>
</dbReference>
<dbReference type="OrthoDB" id="9794070at2"/>
<evidence type="ECO:0000313" key="2">
    <source>
        <dbReference type="EMBL" id="MXP00151.1"/>
    </source>
</evidence>
<dbReference type="RefSeq" id="WP_161391883.1">
    <property type="nucleotide sequence ID" value="NZ_JBHSCP010000002.1"/>
</dbReference>
<dbReference type="GO" id="GO:0035438">
    <property type="term" value="F:cyclic-di-GMP binding"/>
    <property type="evidence" value="ECO:0007669"/>
    <property type="project" value="InterPro"/>
</dbReference>